<dbReference type="Proteomes" id="UP000667802">
    <property type="component" value="Unassembled WGS sequence"/>
</dbReference>
<gene>
    <name evidence="1" type="ORF">G7B40_032435</name>
</gene>
<proteinExistence type="predicted"/>
<evidence type="ECO:0000313" key="1">
    <source>
        <dbReference type="EMBL" id="MDR9899233.1"/>
    </source>
</evidence>
<accession>A0AAP5IGA6</accession>
<dbReference type="RefSeq" id="WP_208340699.1">
    <property type="nucleotide sequence ID" value="NZ_CAWQFN010000736.1"/>
</dbReference>
<sequence length="49" mass="5619">MQNVQLFLTFCINMQQQLEAMPKDPDIIAEIATINDEFAFAEMDGLKKL</sequence>
<reference evidence="2" key="1">
    <citation type="journal article" date="2021" name="Science">
        <title>Hunting the eagle killer: A cyanobacterial neurotoxin causes vacuolar myelinopathy.</title>
        <authorList>
            <person name="Breinlinger S."/>
            <person name="Phillips T.J."/>
            <person name="Haram B.N."/>
            <person name="Mares J."/>
            <person name="Martinez Yerena J.A."/>
            <person name="Hrouzek P."/>
            <person name="Sobotka R."/>
            <person name="Henderson W.M."/>
            <person name="Schmieder P."/>
            <person name="Williams S.M."/>
            <person name="Lauderdale J.D."/>
            <person name="Wilde H.D."/>
            <person name="Gerrin W."/>
            <person name="Kust A."/>
            <person name="Washington J.W."/>
            <person name="Wagner C."/>
            <person name="Geier B."/>
            <person name="Liebeke M."/>
            <person name="Enke H."/>
            <person name="Niedermeyer T.H.J."/>
            <person name="Wilde S.B."/>
        </authorList>
    </citation>
    <scope>NUCLEOTIDE SEQUENCE [LARGE SCALE GENOMIC DNA]</scope>
    <source>
        <strain evidence="2">Thurmond2011</strain>
    </source>
</reference>
<organism evidence="1 2">
    <name type="scientific">Aetokthonos hydrillicola Thurmond2011</name>
    <dbReference type="NCBI Taxonomy" id="2712845"/>
    <lineage>
        <taxon>Bacteria</taxon>
        <taxon>Bacillati</taxon>
        <taxon>Cyanobacteriota</taxon>
        <taxon>Cyanophyceae</taxon>
        <taxon>Nostocales</taxon>
        <taxon>Hapalosiphonaceae</taxon>
        <taxon>Aetokthonos</taxon>
    </lineage>
</organism>
<dbReference type="EMBL" id="JAALHA020000023">
    <property type="protein sequence ID" value="MDR9899233.1"/>
    <property type="molecule type" value="Genomic_DNA"/>
</dbReference>
<comment type="caution">
    <text evidence="1">The sequence shown here is derived from an EMBL/GenBank/DDBJ whole genome shotgun (WGS) entry which is preliminary data.</text>
</comment>
<keyword evidence="2" id="KW-1185">Reference proteome</keyword>
<dbReference type="AlphaFoldDB" id="A0AAP5IGA6"/>
<evidence type="ECO:0000313" key="2">
    <source>
        <dbReference type="Proteomes" id="UP000667802"/>
    </source>
</evidence>
<protein>
    <submittedName>
        <fullName evidence="1">Uncharacterized protein</fullName>
    </submittedName>
</protein>
<name>A0AAP5IGA6_9CYAN</name>